<sequence length="570" mass="64682">MRTACELATFAQGEIIYFFRMPEPLRRLGDLFERIKHETPDCTDDHVHTILELAIQRVAEKMSWDLHRMRGSTVDSVGISTLVDLCIAGAKARYLMINAPYKVLEDLMDCQTIVVCEQLWGVLESRRGPLTTSDFIQAGKNNKASLCLLRMCNALLRRLSKTHNTVFCGRILMFLAYTFSLSERSAVNLTGKFNLSNVTTFQTEAEFKQSMEQAPLEEAATTDFALYKVFWDIQRFLRNPNLATESDAEWSTLFHELDQVLTAFESNPFSPEDIDRARELQSQTSSKDDDDHFFQTKYLTNSRLFHLQLHDPVLRECMLTQFLILFGHLERSKIPATASKVAIDERQDRVLQLLRKNVNGTGFSTMLAEVLERERNFVQWKSDKCPVYEKQPVADAEADDTSEPPRKRLNTGRMPTILEGIFKEEDLLKSICGSQRATRVSVQTYIQRFEEAWDPENGIEKEYWPDKDKMHCWRTMRGCMRTNVIHLDKAVHGTPAIVRGVLGRPEETPIAEAAEVAEASPNVSPDADDDSAKASEDSAKPDDGTKEETAQMSPVPSTEEVTAGSEEGEV</sequence>
<feature type="region of interest" description="Disordered" evidence="1">
    <location>
        <begin position="392"/>
        <end position="411"/>
    </location>
</feature>
<dbReference type="GO" id="GO:0006406">
    <property type="term" value="P:mRNA export from nucleus"/>
    <property type="evidence" value="ECO:0007669"/>
    <property type="project" value="TreeGrafter"/>
</dbReference>
<dbReference type="GO" id="GO:0000445">
    <property type="term" value="C:THO complex part of transcription export complex"/>
    <property type="evidence" value="ECO:0007669"/>
    <property type="project" value="TreeGrafter"/>
</dbReference>
<feature type="compositionally biased region" description="Basic and acidic residues" evidence="1">
    <location>
        <begin position="530"/>
        <end position="549"/>
    </location>
</feature>
<comment type="caution">
    <text evidence="2">The sequence shown here is derived from an EMBL/GenBank/DDBJ whole genome shotgun (WGS) entry which is preliminary data.</text>
</comment>
<organism evidence="2 3">
    <name type="scientific">Achlya hypogyna</name>
    <name type="common">Oomycete</name>
    <name type="synonym">Protoachlya hypogyna</name>
    <dbReference type="NCBI Taxonomy" id="1202772"/>
    <lineage>
        <taxon>Eukaryota</taxon>
        <taxon>Sar</taxon>
        <taxon>Stramenopiles</taxon>
        <taxon>Oomycota</taxon>
        <taxon>Saprolegniomycetes</taxon>
        <taxon>Saprolegniales</taxon>
        <taxon>Achlyaceae</taxon>
        <taxon>Achlya</taxon>
    </lineage>
</organism>
<evidence type="ECO:0000256" key="1">
    <source>
        <dbReference type="SAM" id="MobiDB-lite"/>
    </source>
</evidence>
<dbReference type="Pfam" id="PF11957">
    <property type="entry name" value="efThoc1"/>
    <property type="match status" value="1"/>
</dbReference>
<dbReference type="OrthoDB" id="10257415at2759"/>
<dbReference type="PANTHER" id="PTHR13265">
    <property type="entry name" value="THO COMPLEX SUBUNIT 1"/>
    <property type="match status" value="1"/>
</dbReference>
<keyword evidence="3" id="KW-1185">Reference proteome</keyword>
<dbReference type="PANTHER" id="PTHR13265:SF0">
    <property type="entry name" value="HPR1"/>
    <property type="match status" value="1"/>
</dbReference>
<name>A0A1V9ZRK6_ACHHY</name>
<dbReference type="InterPro" id="IPR021861">
    <property type="entry name" value="THO_THOC1"/>
</dbReference>
<evidence type="ECO:0000313" key="3">
    <source>
        <dbReference type="Proteomes" id="UP000243579"/>
    </source>
</evidence>
<protein>
    <submittedName>
        <fullName evidence="2">THO complex subunit</fullName>
    </submittedName>
</protein>
<reference evidence="2 3" key="1">
    <citation type="journal article" date="2014" name="Genome Biol. Evol.">
        <title>The secreted proteins of Achlya hypogyna and Thraustotheca clavata identify the ancestral oomycete secretome and reveal gene acquisitions by horizontal gene transfer.</title>
        <authorList>
            <person name="Misner I."/>
            <person name="Blouin N."/>
            <person name="Leonard G."/>
            <person name="Richards T.A."/>
            <person name="Lane C.E."/>
        </authorList>
    </citation>
    <scope>NUCLEOTIDE SEQUENCE [LARGE SCALE GENOMIC DNA]</scope>
    <source>
        <strain evidence="2 3">ATCC 48635</strain>
    </source>
</reference>
<evidence type="ECO:0000313" key="2">
    <source>
        <dbReference type="EMBL" id="OQS00633.1"/>
    </source>
</evidence>
<accession>A0A1V9ZRK6</accession>
<dbReference type="STRING" id="1202772.A0A1V9ZRK6"/>
<feature type="compositionally biased region" description="Polar residues" evidence="1">
    <location>
        <begin position="550"/>
        <end position="560"/>
    </location>
</feature>
<feature type="region of interest" description="Disordered" evidence="1">
    <location>
        <begin position="514"/>
        <end position="570"/>
    </location>
</feature>
<dbReference type="AlphaFoldDB" id="A0A1V9ZRK6"/>
<dbReference type="EMBL" id="JNBR01000028">
    <property type="protein sequence ID" value="OQS00633.1"/>
    <property type="molecule type" value="Genomic_DNA"/>
</dbReference>
<proteinExistence type="predicted"/>
<gene>
    <name evidence="2" type="ORF">ACHHYP_03290</name>
</gene>
<dbReference type="Proteomes" id="UP000243579">
    <property type="component" value="Unassembled WGS sequence"/>
</dbReference>